<feature type="domain" description="Nucleoporin Nup54 alpha-helical" evidence="7">
    <location>
        <begin position="203"/>
        <end position="339"/>
    </location>
</feature>
<evidence type="ECO:0000256" key="3">
    <source>
        <dbReference type="ARBA" id="ARBA00023132"/>
    </source>
</evidence>
<sequence>MALFGNASTANNTQTTNPFGIPAASIPVLFPNPPAGSTSLFGASANAQPIQQQTRTLFGQPSQQPQAGSSFFGGNAATTNLFQTPQQQQPATTSMFGTTGGTQNQQPSTTGLFGAPSNVQNQQAQQFQQQQPQQQPQQIGSILGYSLGNKVWNEQDMQPRQKSVQDQIQILARKWEPNDPTTSFKAYLYNTVPKDSRPFFSPGPQDDEEKWEDALRKAPNDSAVPVLVTGFQQLGSRMVLQSQTLAVLQGRLHEINNGLTELLRRHDLEISARAAECRRRHIRLSQKCLALATKTQILKNRGYTMDAAEEQLRAKLVDLEKAALDPALHGRSEEMWARMVTIRDRGLALNAELERQGQAAKSAGVNADASAMLDEAMVKKVKQILEEYDSQIEHLNKELEQVQLEFQEWQSGK</sequence>
<keyword evidence="2" id="KW-0813">Transport</keyword>
<dbReference type="Gene3D" id="1.20.5.490">
    <property type="entry name" value="Single helix bin"/>
    <property type="match status" value="1"/>
</dbReference>
<feature type="region of interest" description="Disordered" evidence="6">
    <location>
        <begin position="84"/>
        <end position="138"/>
    </location>
</feature>
<comment type="subcellular location">
    <subcellularLocation>
        <location evidence="1">Nucleus</location>
        <location evidence="1">Nuclear pore complex</location>
    </subcellularLocation>
</comment>
<dbReference type="Pfam" id="PF13634">
    <property type="entry name" value="Nucleoporin_FG"/>
    <property type="match status" value="1"/>
</dbReference>
<evidence type="ECO:0000259" key="7">
    <source>
        <dbReference type="Pfam" id="PF13874"/>
    </source>
</evidence>
<evidence type="ECO:0000313" key="8">
    <source>
        <dbReference type="EMBL" id="CAF9913945.1"/>
    </source>
</evidence>
<evidence type="ECO:0000256" key="1">
    <source>
        <dbReference type="ARBA" id="ARBA00004567"/>
    </source>
</evidence>
<dbReference type="InterPro" id="IPR024864">
    <property type="entry name" value="Nup54/Nup57/Nup44"/>
</dbReference>
<dbReference type="EMBL" id="CAJPDQ010000008">
    <property type="protein sequence ID" value="CAF9913945.1"/>
    <property type="molecule type" value="Genomic_DNA"/>
</dbReference>
<dbReference type="Pfam" id="PF13874">
    <property type="entry name" value="Nup54"/>
    <property type="match status" value="1"/>
</dbReference>
<evidence type="ECO:0000313" key="9">
    <source>
        <dbReference type="Proteomes" id="UP000664169"/>
    </source>
</evidence>
<gene>
    <name evidence="8" type="ORF">GOMPHAMPRED_008068</name>
</gene>
<reference evidence="8" key="1">
    <citation type="submission" date="2021-03" db="EMBL/GenBank/DDBJ databases">
        <authorList>
            <person name="Tagirdzhanova G."/>
        </authorList>
    </citation>
    <scope>NUCLEOTIDE SEQUENCE</scope>
</reference>
<evidence type="ECO:0000256" key="5">
    <source>
        <dbReference type="SAM" id="Coils"/>
    </source>
</evidence>
<keyword evidence="9" id="KW-1185">Reference proteome</keyword>
<dbReference type="OrthoDB" id="6162375at2759"/>
<dbReference type="Proteomes" id="UP000664169">
    <property type="component" value="Unassembled WGS sequence"/>
</dbReference>
<dbReference type="PANTHER" id="PTHR13000">
    <property type="entry name" value="NUCLEOPORIN P54"/>
    <property type="match status" value="1"/>
</dbReference>
<evidence type="ECO:0000256" key="2">
    <source>
        <dbReference type="ARBA" id="ARBA00022448"/>
    </source>
</evidence>
<dbReference type="AlphaFoldDB" id="A0A8H3IAV9"/>
<dbReference type="GO" id="GO:0006999">
    <property type="term" value="P:nuclear pore organization"/>
    <property type="evidence" value="ECO:0007669"/>
    <property type="project" value="TreeGrafter"/>
</dbReference>
<dbReference type="InterPro" id="IPR025574">
    <property type="entry name" value="Nucleoporin_FG_rpt"/>
</dbReference>
<evidence type="ECO:0000256" key="4">
    <source>
        <dbReference type="ARBA" id="ARBA00023242"/>
    </source>
</evidence>
<dbReference type="GO" id="GO:0017056">
    <property type="term" value="F:structural constituent of nuclear pore"/>
    <property type="evidence" value="ECO:0007669"/>
    <property type="project" value="TreeGrafter"/>
</dbReference>
<dbReference type="Pfam" id="PF18570">
    <property type="entry name" value="Nup54_57_C"/>
    <property type="match status" value="1"/>
</dbReference>
<dbReference type="InterPro" id="IPR025712">
    <property type="entry name" value="Nup54_alpha-helical_dom"/>
</dbReference>
<protein>
    <recommendedName>
        <fullName evidence="7">Nucleoporin Nup54 alpha-helical domain-containing protein</fullName>
    </recommendedName>
</protein>
<feature type="compositionally biased region" description="Polar residues" evidence="6">
    <location>
        <begin position="94"/>
        <end position="111"/>
    </location>
</feature>
<keyword evidence="3" id="KW-0811">Translocation</keyword>
<name>A0A8H3IAV9_9LECA</name>
<organism evidence="8 9">
    <name type="scientific">Gomphillus americanus</name>
    <dbReference type="NCBI Taxonomy" id="1940652"/>
    <lineage>
        <taxon>Eukaryota</taxon>
        <taxon>Fungi</taxon>
        <taxon>Dikarya</taxon>
        <taxon>Ascomycota</taxon>
        <taxon>Pezizomycotina</taxon>
        <taxon>Lecanoromycetes</taxon>
        <taxon>OSLEUM clade</taxon>
        <taxon>Ostropomycetidae</taxon>
        <taxon>Ostropales</taxon>
        <taxon>Graphidaceae</taxon>
        <taxon>Gomphilloideae</taxon>
        <taxon>Gomphillus</taxon>
    </lineage>
</organism>
<accession>A0A8H3IAV9</accession>
<feature type="compositionally biased region" description="Low complexity" evidence="6">
    <location>
        <begin position="120"/>
        <end position="138"/>
    </location>
</feature>
<feature type="coiled-coil region" evidence="5">
    <location>
        <begin position="378"/>
        <end position="412"/>
    </location>
</feature>
<keyword evidence="5" id="KW-0175">Coiled coil</keyword>
<dbReference type="Gene3D" id="1.20.5.3600">
    <property type="match status" value="1"/>
</dbReference>
<keyword evidence="3" id="KW-0906">Nuclear pore complex</keyword>
<keyword evidence="4" id="KW-0539">Nucleus</keyword>
<proteinExistence type="predicted"/>
<dbReference type="PANTHER" id="PTHR13000:SF0">
    <property type="entry name" value="NUCLEOPORIN P54"/>
    <property type="match status" value="1"/>
</dbReference>
<keyword evidence="3" id="KW-0653">Protein transport</keyword>
<comment type="caution">
    <text evidence="8">The sequence shown here is derived from an EMBL/GenBank/DDBJ whole genome shotgun (WGS) entry which is preliminary data.</text>
</comment>
<keyword evidence="3" id="KW-0509">mRNA transport</keyword>
<feature type="compositionally biased region" description="Low complexity" evidence="6">
    <location>
        <begin position="84"/>
        <end position="93"/>
    </location>
</feature>
<evidence type="ECO:0000256" key="6">
    <source>
        <dbReference type="SAM" id="MobiDB-lite"/>
    </source>
</evidence>
<dbReference type="GO" id="GO:0036228">
    <property type="term" value="P:protein localization to nuclear inner membrane"/>
    <property type="evidence" value="ECO:0007669"/>
    <property type="project" value="TreeGrafter"/>
</dbReference>
<dbReference type="GO" id="GO:0006607">
    <property type="term" value="P:NLS-bearing protein import into nucleus"/>
    <property type="evidence" value="ECO:0007669"/>
    <property type="project" value="TreeGrafter"/>
</dbReference>
<dbReference type="GO" id="GO:0044613">
    <property type="term" value="C:nuclear pore central transport channel"/>
    <property type="evidence" value="ECO:0007669"/>
    <property type="project" value="TreeGrafter"/>
</dbReference>